<dbReference type="GO" id="GO:0003735">
    <property type="term" value="F:structural constituent of ribosome"/>
    <property type="evidence" value="ECO:0007669"/>
    <property type="project" value="InterPro"/>
</dbReference>
<dbReference type="InterPro" id="IPR000529">
    <property type="entry name" value="Ribosomal_bS6"/>
</dbReference>
<proteinExistence type="inferred from homology"/>
<evidence type="ECO:0000313" key="3">
    <source>
        <dbReference type="EMBL" id="QCI05521.1"/>
    </source>
</evidence>
<dbReference type="AlphaFoldDB" id="A0A4D6WRZ9"/>
<dbReference type="NCBIfam" id="TIGR00166">
    <property type="entry name" value="S6"/>
    <property type="match status" value="1"/>
</dbReference>
<reference evidence="3" key="1">
    <citation type="journal article" date="2019" name="Mol. Phylogenet. Evol.">
        <title>Morphological evolution and classification of the red algal order Ceramiales inferred using plastid phylogenomics.</title>
        <authorList>
            <person name="Diaz-Tapia P."/>
            <person name="Pasella M.M."/>
            <person name="Verbruggen H."/>
            <person name="Maggs C.A."/>
        </authorList>
    </citation>
    <scope>NUCLEOTIDE SEQUENCE</scope>
    <source>
        <strain evidence="3">PD2952</strain>
    </source>
</reference>
<keyword evidence="3" id="KW-0689">Ribosomal protein</keyword>
<dbReference type="GO" id="GO:0005737">
    <property type="term" value="C:cytoplasm"/>
    <property type="evidence" value="ECO:0007669"/>
    <property type="project" value="UniProtKB-ARBA"/>
</dbReference>
<dbReference type="CDD" id="cd15487">
    <property type="entry name" value="bS6_chloro_cyano"/>
    <property type="match status" value="1"/>
</dbReference>
<dbReference type="PANTHER" id="PTHR21011">
    <property type="entry name" value="MITOCHONDRIAL 28S RIBOSOMAL PROTEIN S6"/>
    <property type="match status" value="1"/>
</dbReference>
<dbReference type="Gene3D" id="3.30.70.60">
    <property type="match status" value="1"/>
</dbReference>
<protein>
    <recommendedName>
        <fullName evidence="2">30S ribosomal protein S6, chloroplastic</fullName>
    </recommendedName>
</protein>
<dbReference type="GO" id="GO:0006412">
    <property type="term" value="P:translation"/>
    <property type="evidence" value="ECO:0007669"/>
    <property type="project" value="InterPro"/>
</dbReference>
<comment type="similarity">
    <text evidence="1">Belongs to the bacterial ribosomal protein bS6 family.</text>
</comment>
<dbReference type="GO" id="GO:0070181">
    <property type="term" value="F:small ribosomal subunit rRNA binding"/>
    <property type="evidence" value="ECO:0007669"/>
    <property type="project" value="TreeGrafter"/>
</dbReference>
<dbReference type="InterPro" id="IPR035980">
    <property type="entry name" value="Ribosomal_bS6_sf"/>
</dbReference>
<dbReference type="SUPFAM" id="SSF54995">
    <property type="entry name" value="Ribosomal protein S6"/>
    <property type="match status" value="1"/>
</dbReference>
<dbReference type="PANTHER" id="PTHR21011:SF1">
    <property type="entry name" value="SMALL RIBOSOMAL SUBUNIT PROTEIN BS6M"/>
    <property type="match status" value="1"/>
</dbReference>
<dbReference type="Pfam" id="PF01250">
    <property type="entry name" value="Ribosomal_S6"/>
    <property type="match status" value="1"/>
</dbReference>
<keyword evidence="3" id="KW-0687">Ribonucleoprotein</keyword>
<accession>A0A4D6WRZ9</accession>
<reference evidence="3" key="2">
    <citation type="submission" date="2019-04" db="EMBL/GenBank/DDBJ databases">
        <authorList>
            <person name="Pasella M."/>
        </authorList>
    </citation>
    <scope>NUCLEOTIDE SEQUENCE</scope>
    <source>
        <strain evidence="3">PD2952</strain>
    </source>
</reference>
<organism evidence="3">
    <name type="scientific">Crouania attenuata</name>
    <dbReference type="NCBI Taxonomy" id="42002"/>
    <lineage>
        <taxon>Eukaryota</taxon>
        <taxon>Rhodophyta</taxon>
        <taxon>Florideophyceae</taxon>
        <taxon>Rhodymeniophycidae</taxon>
        <taxon>Ceramiales</taxon>
        <taxon>Callithamniaceae</taxon>
        <taxon>Crouania</taxon>
    </lineage>
</organism>
<dbReference type="InterPro" id="IPR014717">
    <property type="entry name" value="Transl_elong_EF1B/ribsomal_bS6"/>
</dbReference>
<dbReference type="HAMAP" id="MF_00360">
    <property type="entry name" value="Ribosomal_bS6"/>
    <property type="match status" value="1"/>
</dbReference>
<dbReference type="GO" id="GO:0005840">
    <property type="term" value="C:ribosome"/>
    <property type="evidence" value="ECO:0007669"/>
    <property type="project" value="UniProtKB-KW"/>
</dbReference>
<evidence type="ECO:0000256" key="2">
    <source>
        <dbReference type="ARBA" id="ARBA00035537"/>
    </source>
</evidence>
<gene>
    <name evidence="3" type="primary">rps6</name>
</gene>
<evidence type="ECO:0000256" key="1">
    <source>
        <dbReference type="ARBA" id="ARBA00009512"/>
    </source>
</evidence>
<name>A0A4D6WRZ9_9FLOR</name>
<keyword evidence="3" id="KW-0934">Plastid</keyword>
<dbReference type="InterPro" id="IPR020814">
    <property type="entry name" value="Ribosomal_S6_plastid/chlpt"/>
</dbReference>
<sequence length="106" mass="12417">MLMFLNSYETIYILKPDVSESITLDVVNFYKSFIKMSGGQEILVQHRGRRHLGYKIMNYYDGIYVQVNYKGNGSLVKSIEKSMKLNESILRYLTIKQQFCNSMNIL</sequence>
<dbReference type="EMBL" id="MK814632">
    <property type="protein sequence ID" value="QCI05521.1"/>
    <property type="molecule type" value="Genomic_DNA"/>
</dbReference>
<geneLocation type="plastid" evidence="3"/>